<comment type="catalytic activity">
    <reaction evidence="1">
        <text>4-hydroxy-4-methyl-2-oxoglutarate = 2 pyruvate</text>
        <dbReference type="Rhea" id="RHEA:22748"/>
        <dbReference type="ChEBI" id="CHEBI:15361"/>
        <dbReference type="ChEBI" id="CHEBI:58276"/>
        <dbReference type="EC" id="4.1.3.17"/>
    </reaction>
</comment>
<gene>
    <name evidence="13" type="ORF">ACCQ42_09665</name>
</gene>
<evidence type="ECO:0000256" key="7">
    <source>
        <dbReference type="ARBA" id="ARBA00016549"/>
    </source>
</evidence>
<protein>
    <recommendedName>
        <fullName evidence="7">Putative 4-hydroxy-4-methyl-2-oxoglutarate aldolase</fullName>
        <ecNumber evidence="6">4.1.1.112</ecNumber>
        <ecNumber evidence="5">4.1.3.17</ecNumber>
    </recommendedName>
    <alternativeName>
        <fullName evidence="11">Oxaloacetate decarboxylase</fullName>
    </alternativeName>
    <alternativeName>
        <fullName evidence="9">Regulator of ribonuclease activity homolog</fullName>
    </alternativeName>
    <alternativeName>
        <fullName evidence="10">RraA-like protein</fullName>
    </alternativeName>
</protein>
<evidence type="ECO:0000256" key="8">
    <source>
        <dbReference type="ARBA" id="ARBA00025046"/>
    </source>
</evidence>
<keyword evidence="14" id="KW-1185">Reference proteome</keyword>
<dbReference type="PANTHER" id="PTHR33254">
    <property type="entry name" value="4-HYDROXY-4-METHYL-2-OXOGLUTARATE ALDOLASE 3-RELATED"/>
    <property type="match status" value="1"/>
</dbReference>
<reference evidence="13 14" key="1">
    <citation type="journal article" date="2025" name="Anaerobe">
        <title>Description of Anaerococcus kampingiae sp. nov., Anaerococcus groningensis sp. nov., Anaerococcus martiniensis sp. nov., and Anaerococcus cruorum sp. nov., isolated from human clinical specimens.</title>
        <authorList>
            <person name="Boiten K.E."/>
            <person name="Meijer J."/>
            <person name="van Wezel E.M."/>
            <person name="Veloo A.C.M."/>
        </authorList>
    </citation>
    <scope>NUCLEOTIDE SEQUENCE [LARGE SCALE GENOMIC DNA]</scope>
    <source>
        <strain evidence="13 14">ENR0874</strain>
    </source>
</reference>
<evidence type="ECO:0000256" key="3">
    <source>
        <dbReference type="ARBA" id="ARBA00008621"/>
    </source>
</evidence>
<dbReference type="RefSeq" id="WP_311532427.1">
    <property type="nucleotide sequence ID" value="NZ_JBGMEF010000046.1"/>
</dbReference>
<dbReference type="PANTHER" id="PTHR33254:SF4">
    <property type="entry name" value="4-HYDROXY-4-METHYL-2-OXOGLUTARATE ALDOLASE 3-RELATED"/>
    <property type="match status" value="1"/>
</dbReference>
<name>A0ABW9MFU6_9FIRM</name>
<evidence type="ECO:0000256" key="6">
    <source>
        <dbReference type="ARBA" id="ARBA00012947"/>
    </source>
</evidence>
<comment type="similarity">
    <text evidence="3">Belongs to the class II aldolase/RraA-like family.</text>
</comment>
<comment type="subunit">
    <text evidence="4">Homotrimer.</text>
</comment>
<dbReference type="Gene3D" id="3.50.30.40">
    <property type="entry name" value="Ribonuclease E inhibitor RraA/RraA-like"/>
    <property type="match status" value="1"/>
</dbReference>
<evidence type="ECO:0000313" key="14">
    <source>
        <dbReference type="Proteomes" id="UP001637994"/>
    </source>
</evidence>
<proteinExistence type="inferred from homology"/>
<dbReference type="InterPro" id="IPR036704">
    <property type="entry name" value="RraA/RraA-like_sf"/>
</dbReference>
<evidence type="ECO:0000313" key="13">
    <source>
        <dbReference type="EMBL" id="MFO3668019.1"/>
    </source>
</evidence>
<dbReference type="EMBL" id="JBGMEF010000046">
    <property type="protein sequence ID" value="MFO3668019.1"/>
    <property type="molecule type" value="Genomic_DNA"/>
</dbReference>
<accession>A0ABW9MFU6</accession>
<evidence type="ECO:0000256" key="11">
    <source>
        <dbReference type="ARBA" id="ARBA00032305"/>
    </source>
</evidence>
<comment type="catalytic activity">
    <reaction evidence="12">
        <text>oxaloacetate + H(+) = pyruvate + CO2</text>
        <dbReference type="Rhea" id="RHEA:15641"/>
        <dbReference type="ChEBI" id="CHEBI:15361"/>
        <dbReference type="ChEBI" id="CHEBI:15378"/>
        <dbReference type="ChEBI" id="CHEBI:16452"/>
        <dbReference type="ChEBI" id="CHEBI:16526"/>
        <dbReference type="EC" id="4.1.1.112"/>
    </reaction>
</comment>
<dbReference type="EC" id="4.1.1.112" evidence="6"/>
<dbReference type="Proteomes" id="UP001637994">
    <property type="component" value="Unassembled WGS sequence"/>
</dbReference>
<dbReference type="InterPro" id="IPR005493">
    <property type="entry name" value="RraA/RraA-like"/>
</dbReference>
<evidence type="ECO:0000256" key="1">
    <source>
        <dbReference type="ARBA" id="ARBA00001342"/>
    </source>
</evidence>
<evidence type="ECO:0000256" key="4">
    <source>
        <dbReference type="ARBA" id="ARBA00011233"/>
    </source>
</evidence>
<evidence type="ECO:0000256" key="2">
    <source>
        <dbReference type="ARBA" id="ARBA00001968"/>
    </source>
</evidence>
<organism evidence="13 14">
    <name type="scientific">Anaerococcus kampingae</name>
    <dbReference type="NCBI Taxonomy" id="3115614"/>
    <lineage>
        <taxon>Bacteria</taxon>
        <taxon>Bacillati</taxon>
        <taxon>Bacillota</taxon>
        <taxon>Tissierellia</taxon>
        <taxon>Tissierellales</taxon>
        <taxon>Peptoniphilaceae</taxon>
        <taxon>Anaerococcus</taxon>
    </lineage>
</organism>
<comment type="function">
    <text evidence="8">Catalyzes the aldol cleavage of 4-hydroxy-4-methyl-2-oxoglutarate (HMG) into 2 molecules of pyruvate. Also contains a secondary oxaloacetate (OAA) decarboxylase activity due to the common pyruvate enolate transition state formed following C-C bond cleavage in the retro-aldol and decarboxylation reactions.</text>
</comment>
<dbReference type="CDD" id="cd16841">
    <property type="entry name" value="RraA_family"/>
    <property type="match status" value="1"/>
</dbReference>
<evidence type="ECO:0000256" key="10">
    <source>
        <dbReference type="ARBA" id="ARBA00030169"/>
    </source>
</evidence>
<evidence type="ECO:0000256" key="5">
    <source>
        <dbReference type="ARBA" id="ARBA00012213"/>
    </source>
</evidence>
<dbReference type="SUPFAM" id="SSF89562">
    <property type="entry name" value="RraA-like"/>
    <property type="match status" value="1"/>
</dbReference>
<dbReference type="EC" id="4.1.3.17" evidence="5"/>
<comment type="caution">
    <text evidence="13">The sequence shown here is derived from an EMBL/GenBank/DDBJ whole genome shotgun (WGS) entry which is preliminary data.</text>
</comment>
<comment type="cofactor">
    <cofactor evidence="2">
        <name>a divalent metal cation</name>
        <dbReference type="ChEBI" id="CHEBI:60240"/>
    </cofactor>
</comment>
<sequence length="224" mass="24346">MKNIIENIKKLDTTCISDACDRLEISGSLSSLKPILPGSKLCGRAFTVKYRPSSGNNSTVGDFLDDLKEGDLAVIDNGGKTDATVWGDIMSLYSKINGIAGAIINGACRDIPEIKKLGFPIFSAGTNAVTGKGRYEIEYIQKAIYIDNTKIVPGDIIIADDSGIICIPENKAEEVYEIAKSINDIEEKIKQAIQSGKPLNVARNMYNYHNLQKPNTNLDSKKGD</sequence>
<dbReference type="Pfam" id="PF03737">
    <property type="entry name" value="RraA-like"/>
    <property type="match status" value="1"/>
</dbReference>
<evidence type="ECO:0000256" key="9">
    <source>
        <dbReference type="ARBA" id="ARBA00029596"/>
    </source>
</evidence>
<evidence type="ECO:0000256" key="12">
    <source>
        <dbReference type="ARBA" id="ARBA00047973"/>
    </source>
</evidence>